<dbReference type="InterPro" id="IPR001254">
    <property type="entry name" value="Trypsin_dom"/>
</dbReference>
<evidence type="ECO:0000259" key="3">
    <source>
        <dbReference type="PROSITE" id="PS50240"/>
    </source>
</evidence>
<keyword evidence="1" id="KW-1015">Disulfide bond</keyword>
<dbReference type="FunFam" id="2.40.10.10:FF:000002">
    <property type="entry name" value="Transmembrane protease serine"/>
    <property type="match status" value="1"/>
</dbReference>
<dbReference type="SUPFAM" id="SSF50494">
    <property type="entry name" value="Trypsin-like serine proteases"/>
    <property type="match status" value="1"/>
</dbReference>
<dbReference type="PROSITE" id="PS50240">
    <property type="entry name" value="TRYPSIN_DOM"/>
    <property type="match status" value="1"/>
</dbReference>
<dbReference type="InterPro" id="IPR033116">
    <property type="entry name" value="TRYPSIN_SER"/>
</dbReference>
<reference evidence="4" key="2">
    <citation type="submission" date="2025-09" db="UniProtKB">
        <authorList>
            <consortium name="Ensembl"/>
        </authorList>
    </citation>
    <scope>IDENTIFICATION</scope>
</reference>
<dbReference type="OMA" id="ICAGHLQ"/>
<dbReference type="Proteomes" id="UP000694409">
    <property type="component" value="Unassembled WGS sequence"/>
</dbReference>
<dbReference type="PANTHER" id="PTHR24252:SF10">
    <property type="entry name" value="SERINE PROTEASE 56"/>
    <property type="match status" value="1"/>
</dbReference>
<evidence type="ECO:0000256" key="2">
    <source>
        <dbReference type="ARBA" id="ARBA00024195"/>
    </source>
</evidence>
<sequence length="119" mass="12554">MARSLSKPPKTRGMSVLPGLSVKSDVVMEAQVPLLSQETCRGALGKDLLTSAMFCAGYLSGGIDSCQGDSGGPLACEDPTSHHFVLYGITSWGDGCGERGKPGVYTRVTAFTDWCKGHR</sequence>
<dbReference type="InterPro" id="IPR043504">
    <property type="entry name" value="Peptidase_S1_PA_chymotrypsin"/>
</dbReference>
<dbReference type="Pfam" id="PF00089">
    <property type="entry name" value="Trypsin"/>
    <property type="match status" value="1"/>
</dbReference>
<keyword evidence="5" id="KW-1185">Reference proteome</keyword>
<proteinExistence type="inferred from homology"/>
<dbReference type="GO" id="GO:0004252">
    <property type="term" value="F:serine-type endopeptidase activity"/>
    <property type="evidence" value="ECO:0007669"/>
    <property type="project" value="InterPro"/>
</dbReference>
<name>A0A8C9UGY0_SERCA</name>
<dbReference type="PROSITE" id="PS00135">
    <property type="entry name" value="TRYPSIN_SER"/>
    <property type="match status" value="1"/>
</dbReference>
<reference evidence="4" key="1">
    <citation type="submission" date="2025-08" db="UniProtKB">
        <authorList>
            <consortium name="Ensembl"/>
        </authorList>
    </citation>
    <scope>IDENTIFICATION</scope>
</reference>
<feature type="domain" description="Peptidase S1" evidence="3">
    <location>
        <begin position="1"/>
        <end position="119"/>
    </location>
</feature>
<organism evidence="4 5">
    <name type="scientific">Serinus canaria</name>
    <name type="common">Island canary</name>
    <name type="synonym">Fringilla canaria</name>
    <dbReference type="NCBI Taxonomy" id="9135"/>
    <lineage>
        <taxon>Eukaryota</taxon>
        <taxon>Metazoa</taxon>
        <taxon>Chordata</taxon>
        <taxon>Craniata</taxon>
        <taxon>Vertebrata</taxon>
        <taxon>Euteleostomi</taxon>
        <taxon>Archelosauria</taxon>
        <taxon>Archosauria</taxon>
        <taxon>Dinosauria</taxon>
        <taxon>Saurischia</taxon>
        <taxon>Theropoda</taxon>
        <taxon>Coelurosauria</taxon>
        <taxon>Aves</taxon>
        <taxon>Neognathae</taxon>
        <taxon>Neoaves</taxon>
        <taxon>Telluraves</taxon>
        <taxon>Australaves</taxon>
        <taxon>Passeriformes</taxon>
        <taxon>Passeroidea</taxon>
        <taxon>Fringillidae</taxon>
        <taxon>Carduelinae</taxon>
        <taxon>Serinus</taxon>
    </lineage>
</organism>
<protein>
    <recommendedName>
        <fullName evidence="3">Peptidase S1 domain-containing protein</fullName>
    </recommendedName>
</protein>
<dbReference type="GO" id="GO:0006508">
    <property type="term" value="P:proteolysis"/>
    <property type="evidence" value="ECO:0007669"/>
    <property type="project" value="InterPro"/>
</dbReference>
<dbReference type="AlphaFoldDB" id="A0A8C9UGY0"/>
<accession>A0A8C9UGY0</accession>
<evidence type="ECO:0000313" key="5">
    <source>
        <dbReference type="Proteomes" id="UP000694409"/>
    </source>
</evidence>
<dbReference type="PANTHER" id="PTHR24252">
    <property type="entry name" value="ACROSIN-RELATED"/>
    <property type="match status" value="1"/>
</dbReference>
<dbReference type="CDD" id="cd00190">
    <property type="entry name" value="Tryp_SPc"/>
    <property type="match status" value="1"/>
</dbReference>
<evidence type="ECO:0000256" key="1">
    <source>
        <dbReference type="ARBA" id="ARBA00023157"/>
    </source>
</evidence>
<evidence type="ECO:0000313" key="4">
    <source>
        <dbReference type="Ensembl" id="ENSSCAP00000019889.1"/>
    </source>
</evidence>
<dbReference type="GeneTree" id="ENSGT00940000157183"/>
<comment type="similarity">
    <text evidence="2">Belongs to the peptidase S1 family. CLIP subfamily.</text>
</comment>
<dbReference type="InterPro" id="IPR009003">
    <property type="entry name" value="Peptidase_S1_PA"/>
</dbReference>
<dbReference type="Ensembl" id="ENSSCAT00000022219.1">
    <property type="protein sequence ID" value="ENSSCAP00000019889.1"/>
    <property type="gene ID" value="ENSSCAG00000014359.1"/>
</dbReference>
<dbReference type="SMART" id="SM00020">
    <property type="entry name" value="Tryp_SPc"/>
    <property type="match status" value="1"/>
</dbReference>
<dbReference type="Gene3D" id="2.40.10.10">
    <property type="entry name" value="Trypsin-like serine proteases"/>
    <property type="match status" value="1"/>
</dbReference>